<keyword evidence="1" id="KW-0812">Transmembrane</keyword>
<evidence type="ECO:0000313" key="2">
    <source>
        <dbReference type="EMBL" id="ADZ79278.1"/>
    </source>
</evidence>
<gene>
    <name evidence="2" type="ordered locus">Sph21_2731</name>
</gene>
<dbReference type="EMBL" id="CP002584">
    <property type="protein sequence ID" value="ADZ79278.1"/>
    <property type="molecule type" value="Genomic_DNA"/>
</dbReference>
<keyword evidence="1" id="KW-1133">Transmembrane helix</keyword>
<feature type="transmembrane region" description="Helical" evidence="1">
    <location>
        <begin position="188"/>
        <end position="205"/>
    </location>
</feature>
<accession>F4C1K5</accession>
<evidence type="ECO:0008006" key="3">
    <source>
        <dbReference type="Google" id="ProtNLM"/>
    </source>
</evidence>
<sequence>MSTNNSLGCAALRACKPSICGIFVVVKWDKKVGDMGKFKLHNINVEATKKKLKGKVYALSKEGLEQLFNKIDQLSVKKGVDQLGLEKFINQCAIFAAGSGVISGIGGVGVMVIGVPLDTINVLAQQFRVTLAIAYQKTGNYEFRFDDFFKLLARSIKGEASIVVTKTAMEEVAQKLMINMGTRASKRLVPVVGGIIGGTANYLYIKRVAEHLRK</sequence>
<dbReference type="KEGG" id="shg:Sph21_2731"/>
<organism evidence="2">
    <name type="scientific">Sphingobacterium sp. (strain 21)</name>
    <dbReference type="NCBI Taxonomy" id="743722"/>
    <lineage>
        <taxon>Bacteria</taxon>
        <taxon>Pseudomonadati</taxon>
        <taxon>Bacteroidota</taxon>
        <taxon>Sphingobacteriia</taxon>
        <taxon>Sphingobacteriales</taxon>
        <taxon>Sphingobacteriaceae</taxon>
        <taxon>Sphingobacterium</taxon>
    </lineage>
</organism>
<dbReference type="HOGENOM" id="CLU_1466899_0_0_10"/>
<dbReference type="STRING" id="743722.Sph21_2731"/>
<protein>
    <recommendedName>
        <fullName evidence="3">EcsC family protein</fullName>
    </recommendedName>
</protein>
<dbReference type="eggNOG" id="ENOG5032R4C">
    <property type="taxonomic scope" value="Bacteria"/>
</dbReference>
<dbReference type="PATRIC" id="fig|743722.3.peg.2923"/>
<evidence type="ECO:0000256" key="1">
    <source>
        <dbReference type="SAM" id="Phobius"/>
    </source>
</evidence>
<keyword evidence="1" id="KW-0472">Membrane</keyword>
<proteinExistence type="predicted"/>
<reference evidence="2" key="1">
    <citation type="submission" date="2011-03" db="EMBL/GenBank/DDBJ databases">
        <title>Complete sequence of Sphingobacterium sp. 21.</title>
        <authorList>
            <consortium name="US DOE Joint Genome Institute"/>
            <person name="Lucas S."/>
            <person name="Copeland A."/>
            <person name="Lapidus A."/>
            <person name="Cheng J.-F."/>
            <person name="Goodwin L."/>
            <person name="Pitluck S."/>
            <person name="Davenport K."/>
            <person name="Detter J.C."/>
            <person name="Han C."/>
            <person name="Tapia R."/>
            <person name="Land M."/>
            <person name="Hauser L."/>
            <person name="Kyrpides N."/>
            <person name="Ivanova N."/>
            <person name="Ovchinnikova G."/>
            <person name="Pagani I."/>
            <person name="Siebers A.K."/>
            <person name="Allgaier M."/>
            <person name="Thelen M.P."/>
            <person name="Hugenholtz P."/>
            <person name="Woyke T."/>
        </authorList>
    </citation>
    <scope>NUCLEOTIDE SEQUENCE</scope>
    <source>
        <strain evidence="2">21</strain>
    </source>
</reference>
<dbReference type="AlphaFoldDB" id="F4C1K5"/>
<name>F4C1K5_SPHS2</name>